<sequence length="333" mass="37009">MNPTLIISYCKDEIAKNLKEIFPEFGNLDDEEVLLQQESAYMYIQANGKNKITTSAYGQTSNRSEFSTEAGESSHGTSIESQLALDESLAKSLELGDDLDNLYISEHSGTAVDEIAKNLKEIFPEFGNLDDEEVLLQQESAYMYIQANGKNKITTSAYGQTSNRSEFSPEAGESSHGTSIESQLALDEALAKSLELGDDFHNLYISEHSGTAVESGESTPRETPVRTVNQNIRDDEIDTDNMTYEQLQLLGEAVGHESKGLSEDLISRLPSFKYKTGLFSKRSKKEVCVICHAEYRNGTRLTTLPCTHIYHSECILRWLKLNKNCPVCRGSTG</sequence>
<protein>
    <recommendedName>
        <fullName evidence="2">RING-type domain-containing protein</fullName>
    </recommendedName>
</protein>
<proteinExistence type="predicted"/>
<dbReference type="InterPro" id="IPR001841">
    <property type="entry name" value="Znf_RING"/>
</dbReference>
<feature type="domain" description="RING-type" evidence="2">
    <location>
        <begin position="288"/>
        <end position="328"/>
    </location>
</feature>
<feature type="region of interest" description="Disordered" evidence="1">
    <location>
        <begin position="160"/>
        <end position="180"/>
    </location>
</feature>
<keyword evidence="4" id="KW-1185">Reference proteome</keyword>
<dbReference type="FunFam" id="3.30.40.10:FF:000226">
    <property type="entry name" value="E3 ubiquitin ligase BIG BROTHER"/>
    <property type="match status" value="1"/>
</dbReference>
<dbReference type="Gene3D" id="3.30.40.10">
    <property type="entry name" value="Zinc/RING finger domain, C3HC4 (zinc finger)"/>
    <property type="match status" value="1"/>
</dbReference>
<dbReference type="SMART" id="SM00184">
    <property type="entry name" value="RING"/>
    <property type="match status" value="1"/>
</dbReference>
<dbReference type="PANTHER" id="PTHR46400:SF14">
    <property type="entry name" value="E3 UBIQUITIN LIGASE BIG BROTHER-LIKE"/>
    <property type="match status" value="1"/>
</dbReference>
<dbReference type="GO" id="GO:0031624">
    <property type="term" value="F:ubiquitin conjugating enzyme binding"/>
    <property type="evidence" value="ECO:0007669"/>
    <property type="project" value="TreeGrafter"/>
</dbReference>
<dbReference type="AlphaFoldDB" id="A0AAD2DXR7"/>
<gene>
    <name evidence="3" type="ORF">FPE_LOCUS15081</name>
</gene>
<evidence type="ECO:0000313" key="4">
    <source>
        <dbReference type="Proteomes" id="UP000834106"/>
    </source>
</evidence>
<evidence type="ECO:0000256" key="1">
    <source>
        <dbReference type="SAM" id="MobiDB-lite"/>
    </source>
</evidence>
<dbReference type="Pfam" id="PF13639">
    <property type="entry name" value="zf-RING_2"/>
    <property type="match status" value="1"/>
</dbReference>
<accession>A0AAD2DXR7</accession>
<dbReference type="GO" id="GO:0048437">
    <property type="term" value="P:floral organ development"/>
    <property type="evidence" value="ECO:0007669"/>
    <property type="project" value="TreeGrafter"/>
</dbReference>
<dbReference type="GO" id="GO:0004842">
    <property type="term" value="F:ubiquitin-protein transferase activity"/>
    <property type="evidence" value="ECO:0007669"/>
    <property type="project" value="InterPro"/>
</dbReference>
<dbReference type="SUPFAM" id="SSF57850">
    <property type="entry name" value="RING/U-box"/>
    <property type="match status" value="1"/>
</dbReference>
<dbReference type="InterPro" id="IPR013083">
    <property type="entry name" value="Znf_RING/FYVE/PHD"/>
</dbReference>
<reference evidence="3" key="1">
    <citation type="submission" date="2023-05" db="EMBL/GenBank/DDBJ databases">
        <authorList>
            <person name="Huff M."/>
        </authorList>
    </citation>
    <scope>NUCLEOTIDE SEQUENCE</scope>
</reference>
<dbReference type="InterPro" id="IPR033276">
    <property type="entry name" value="BB"/>
</dbReference>
<dbReference type="EMBL" id="OU503044">
    <property type="protein sequence ID" value="CAI9767651.1"/>
    <property type="molecule type" value="Genomic_DNA"/>
</dbReference>
<dbReference type="PANTHER" id="PTHR46400">
    <property type="entry name" value="RING/U-BOX SUPERFAMILY PROTEIN"/>
    <property type="match status" value="1"/>
</dbReference>
<organism evidence="3 4">
    <name type="scientific">Fraxinus pennsylvanica</name>
    <dbReference type="NCBI Taxonomy" id="56036"/>
    <lineage>
        <taxon>Eukaryota</taxon>
        <taxon>Viridiplantae</taxon>
        <taxon>Streptophyta</taxon>
        <taxon>Embryophyta</taxon>
        <taxon>Tracheophyta</taxon>
        <taxon>Spermatophyta</taxon>
        <taxon>Magnoliopsida</taxon>
        <taxon>eudicotyledons</taxon>
        <taxon>Gunneridae</taxon>
        <taxon>Pentapetalae</taxon>
        <taxon>asterids</taxon>
        <taxon>lamiids</taxon>
        <taxon>Lamiales</taxon>
        <taxon>Oleaceae</taxon>
        <taxon>Oleeae</taxon>
        <taxon>Fraxinus</taxon>
    </lineage>
</organism>
<name>A0AAD2DXR7_9LAMI</name>
<dbReference type="Proteomes" id="UP000834106">
    <property type="component" value="Chromosome 9"/>
</dbReference>
<evidence type="ECO:0000259" key="2">
    <source>
        <dbReference type="SMART" id="SM00184"/>
    </source>
</evidence>
<evidence type="ECO:0000313" key="3">
    <source>
        <dbReference type="EMBL" id="CAI9767651.1"/>
    </source>
</evidence>
<dbReference type="GO" id="GO:0016567">
    <property type="term" value="P:protein ubiquitination"/>
    <property type="evidence" value="ECO:0007669"/>
    <property type="project" value="InterPro"/>
</dbReference>
<dbReference type="GO" id="GO:0046621">
    <property type="term" value="P:negative regulation of organ growth"/>
    <property type="evidence" value="ECO:0007669"/>
    <property type="project" value="InterPro"/>
</dbReference>